<dbReference type="Pfam" id="PF00015">
    <property type="entry name" value="MCPsignal"/>
    <property type="match status" value="1"/>
</dbReference>
<feature type="transmembrane region" description="Helical" evidence="5">
    <location>
        <begin position="9"/>
        <end position="30"/>
    </location>
</feature>
<keyword evidence="5" id="KW-0812">Transmembrane</keyword>
<name>A0A4P8XI88_9BACL</name>
<dbReference type="OrthoDB" id="2166737at2"/>
<dbReference type="Proteomes" id="UP000300879">
    <property type="component" value="Chromosome"/>
</dbReference>
<dbReference type="InterPro" id="IPR004090">
    <property type="entry name" value="Chemotax_Me-accpt_rcpt"/>
</dbReference>
<evidence type="ECO:0000256" key="4">
    <source>
        <dbReference type="SAM" id="Coils"/>
    </source>
</evidence>
<dbReference type="KEGG" id="palo:E6C60_0467"/>
<dbReference type="PANTHER" id="PTHR32089:SF112">
    <property type="entry name" value="LYSOZYME-LIKE PROTEIN-RELATED"/>
    <property type="match status" value="1"/>
</dbReference>
<dbReference type="GO" id="GO:0007165">
    <property type="term" value="P:signal transduction"/>
    <property type="evidence" value="ECO:0007669"/>
    <property type="project" value="UniProtKB-KW"/>
</dbReference>
<dbReference type="PRINTS" id="PR00260">
    <property type="entry name" value="CHEMTRNSDUCR"/>
</dbReference>
<reference evidence="7 8" key="1">
    <citation type="submission" date="2019-05" db="EMBL/GenBank/DDBJ databases">
        <authorList>
            <person name="Chen C."/>
        </authorList>
    </citation>
    <scope>NUCLEOTIDE SEQUENCE [LARGE SCALE GENOMIC DNA]</scope>
    <source>
        <strain evidence="7 8">HB172198</strain>
    </source>
</reference>
<dbReference type="PANTHER" id="PTHR32089">
    <property type="entry name" value="METHYL-ACCEPTING CHEMOTAXIS PROTEIN MCPB"/>
    <property type="match status" value="1"/>
</dbReference>
<dbReference type="EMBL" id="CP040396">
    <property type="protein sequence ID" value="QCT01190.1"/>
    <property type="molecule type" value="Genomic_DNA"/>
</dbReference>
<protein>
    <submittedName>
        <fullName evidence="7">Methyl-accepting chemotaxis sensory transducer</fullName>
    </submittedName>
</protein>
<evidence type="ECO:0000256" key="3">
    <source>
        <dbReference type="PROSITE-ProRule" id="PRU00284"/>
    </source>
</evidence>
<keyword evidence="5" id="KW-1133">Transmembrane helix</keyword>
<dbReference type="AlphaFoldDB" id="A0A4P8XI88"/>
<evidence type="ECO:0000313" key="7">
    <source>
        <dbReference type="EMBL" id="QCT01190.1"/>
    </source>
</evidence>
<organism evidence="7 8">
    <name type="scientific">Paenibacillus algicola</name>
    <dbReference type="NCBI Taxonomy" id="2565926"/>
    <lineage>
        <taxon>Bacteria</taxon>
        <taxon>Bacillati</taxon>
        <taxon>Bacillota</taxon>
        <taxon>Bacilli</taxon>
        <taxon>Bacillales</taxon>
        <taxon>Paenibacillaceae</taxon>
        <taxon>Paenibacillus</taxon>
    </lineage>
</organism>
<feature type="transmembrane region" description="Helical" evidence="5">
    <location>
        <begin position="82"/>
        <end position="102"/>
    </location>
</feature>
<dbReference type="SMART" id="SM00283">
    <property type="entry name" value="MA"/>
    <property type="match status" value="1"/>
</dbReference>
<feature type="domain" description="Methyl-accepting transducer" evidence="6">
    <location>
        <begin position="226"/>
        <end position="466"/>
    </location>
</feature>
<keyword evidence="1 3" id="KW-0807">Transducer</keyword>
<feature type="coiled-coil region" evidence="4">
    <location>
        <begin position="181"/>
        <end position="208"/>
    </location>
</feature>
<proteinExistence type="inferred from homology"/>
<dbReference type="GO" id="GO:0004888">
    <property type="term" value="F:transmembrane signaling receptor activity"/>
    <property type="evidence" value="ECO:0007669"/>
    <property type="project" value="InterPro"/>
</dbReference>
<evidence type="ECO:0000256" key="2">
    <source>
        <dbReference type="ARBA" id="ARBA00029447"/>
    </source>
</evidence>
<evidence type="ECO:0000256" key="5">
    <source>
        <dbReference type="SAM" id="Phobius"/>
    </source>
</evidence>
<feature type="transmembrane region" description="Helical" evidence="5">
    <location>
        <begin position="55"/>
        <end position="75"/>
    </location>
</feature>
<keyword evidence="8" id="KW-1185">Reference proteome</keyword>
<comment type="similarity">
    <text evidence="2">Belongs to the methyl-accepting chemotaxis (MCP) protein family.</text>
</comment>
<accession>A0A4P8XI88</accession>
<sequence>MLERKNKLMLWIVTAAVILNVLIFAMTRLVNPFRHDAGVHGGHAGPMVLSPSVLAGQNVLLLISLALWLVCIYLFRRSRGSSTWLPGVIATALTFASISIISGSGGSVEFHFSIFMVLATIAYYESVRLVLIMTVLFAIQHLGGYFAVPMLVFGVSDYPFLMLVIHALFLILTSSATVLQIRSKQSIHRQLEAEKEEKSRQLLTLIQETKELSRSMDEALSLVSSKAEGNRKLTGEISIASGEMSQGLGEQVQSMDQMDERLSSINASVLEAYGASQVMNATAERKRREMKESQSKVQQLAEHNRQVRSSADHVKNTLSLLLQSTEAAQSMSRNIQEVAEQTHLLSLNAAVEAARAGEHGAGFTVVAQEVRKLSMHSRKAAGEIQSMMEAIYREAVETVAEVEKSEAAILQTEQEFATFHQDFEQVQAAMEEVLSFMQSIDGKLSTIQGETSGAAGDMNQMSAFIEEGLVSMEELAARCDQQVQFSNQVEEEILKLKQLSAALQQRFLVMPGRKTASGEGV</sequence>
<evidence type="ECO:0000313" key="8">
    <source>
        <dbReference type="Proteomes" id="UP000300879"/>
    </source>
</evidence>
<evidence type="ECO:0000259" key="6">
    <source>
        <dbReference type="PROSITE" id="PS50111"/>
    </source>
</evidence>
<evidence type="ECO:0000256" key="1">
    <source>
        <dbReference type="ARBA" id="ARBA00023224"/>
    </source>
</evidence>
<dbReference type="PROSITE" id="PS50111">
    <property type="entry name" value="CHEMOTAXIS_TRANSDUC_2"/>
    <property type="match status" value="1"/>
</dbReference>
<dbReference type="GO" id="GO:0016020">
    <property type="term" value="C:membrane"/>
    <property type="evidence" value="ECO:0007669"/>
    <property type="project" value="InterPro"/>
</dbReference>
<dbReference type="RefSeq" id="WP_138224287.1">
    <property type="nucleotide sequence ID" value="NZ_CP040396.1"/>
</dbReference>
<keyword evidence="5" id="KW-0472">Membrane</keyword>
<dbReference type="InterPro" id="IPR004089">
    <property type="entry name" value="MCPsignal_dom"/>
</dbReference>
<dbReference type="SUPFAM" id="SSF58104">
    <property type="entry name" value="Methyl-accepting chemotaxis protein (MCP) signaling domain"/>
    <property type="match status" value="1"/>
</dbReference>
<keyword evidence="4" id="KW-0175">Coiled coil</keyword>
<dbReference type="GO" id="GO:0006935">
    <property type="term" value="P:chemotaxis"/>
    <property type="evidence" value="ECO:0007669"/>
    <property type="project" value="InterPro"/>
</dbReference>
<dbReference type="Gene3D" id="1.10.287.950">
    <property type="entry name" value="Methyl-accepting chemotaxis protein"/>
    <property type="match status" value="1"/>
</dbReference>
<gene>
    <name evidence="7" type="ORF">E6C60_0467</name>
</gene>
<feature type="transmembrane region" description="Helical" evidence="5">
    <location>
        <begin position="160"/>
        <end position="179"/>
    </location>
</feature>